<sequence length="319" mass="36208">MRDVIKRNPTAVVIAVAMHLVLIAIMLVGVDWLKSPERKRPGADVVQARVIDPERVQAEVRKLQQAEEAKQREADAEAQRLERLKAEQAAEQRRLDDLQKQRVAEERRHKEAETRRIAEERRHKEAETRRIAEEKKRRESEARKVAEEKQRQEAEARKAAEEKKREEAEARKVAEEKQRKAAEAKRAAEEKKRKAAEAKRAAEERARQARAAREAEMRAALEAEEDAREVDRYRGLIRQYIERNWVRPAGIGEGLSCTLSVRLAPGGAVLDASVVRGSGNGAFDRSARAAVYKADPLPVPSGGLFESFRGIEIIFAPDR</sequence>
<proteinExistence type="predicted"/>
<evidence type="ECO:0000256" key="1">
    <source>
        <dbReference type="ARBA" id="ARBA00004167"/>
    </source>
</evidence>
<comment type="caution">
    <text evidence="7">The sequence shown here is derived from an EMBL/GenBank/DDBJ whole genome shotgun (WGS) entry which is preliminary data.</text>
</comment>
<evidence type="ECO:0000256" key="3">
    <source>
        <dbReference type="ARBA" id="ARBA00022989"/>
    </source>
</evidence>
<dbReference type="InterPro" id="IPR014161">
    <property type="entry name" value="Tol-Pal_TolA"/>
</dbReference>
<accession>A0A6N4E244</accession>
<dbReference type="EMBL" id="PQCO01000117">
    <property type="protein sequence ID" value="PUE04611.1"/>
    <property type="molecule type" value="Genomic_DNA"/>
</dbReference>
<dbReference type="NCBIfam" id="TIGR01352">
    <property type="entry name" value="tonB_Cterm"/>
    <property type="match status" value="1"/>
</dbReference>
<evidence type="ECO:0000256" key="2">
    <source>
        <dbReference type="ARBA" id="ARBA00022692"/>
    </source>
</evidence>
<comment type="subcellular location">
    <subcellularLocation>
        <location evidence="1">Membrane</location>
        <topology evidence="1">Single-pass membrane protein</topology>
    </subcellularLocation>
</comment>
<evidence type="ECO:0000313" key="7">
    <source>
        <dbReference type="EMBL" id="PUE04611.1"/>
    </source>
</evidence>
<organism evidence="7 8">
    <name type="scientific">Candidatus Sedimenticola endophacoides</name>
    <dbReference type="NCBI Taxonomy" id="2548426"/>
    <lineage>
        <taxon>Bacteria</taxon>
        <taxon>Pseudomonadati</taxon>
        <taxon>Pseudomonadota</taxon>
        <taxon>Gammaproteobacteria</taxon>
        <taxon>Chromatiales</taxon>
        <taxon>Sedimenticolaceae</taxon>
        <taxon>Sedimenticola</taxon>
    </lineage>
</organism>
<evidence type="ECO:0000313" key="8">
    <source>
        <dbReference type="Proteomes" id="UP000250928"/>
    </source>
</evidence>
<dbReference type="Pfam" id="PF13103">
    <property type="entry name" value="TonB_2"/>
    <property type="match status" value="1"/>
</dbReference>
<protein>
    <submittedName>
        <fullName evidence="7">Cell envelope integrity protein TolA</fullName>
    </submittedName>
</protein>
<keyword evidence="2 6" id="KW-0812">Transmembrane</keyword>
<dbReference type="GO" id="GO:0019534">
    <property type="term" value="F:toxin transmembrane transporter activity"/>
    <property type="evidence" value="ECO:0007669"/>
    <property type="project" value="InterPro"/>
</dbReference>
<dbReference type="GO" id="GO:0043213">
    <property type="term" value="P:bacteriocin transport"/>
    <property type="evidence" value="ECO:0007669"/>
    <property type="project" value="InterPro"/>
</dbReference>
<keyword evidence="4 6" id="KW-0472">Membrane</keyword>
<feature type="region of interest" description="Disordered" evidence="5">
    <location>
        <begin position="92"/>
        <end position="209"/>
    </location>
</feature>
<evidence type="ECO:0000256" key="4">
    <source>
        <dbReference type="ARBA" id="ARBA00023136"/>
    </source>
</evidence>
<keyword evidence="3 6" id="KW-1133">Transmembrane helix</keyword>
<dbReference type="Gene3D" id="3.30.1150.10">
    <property type="match status" value="1"/>
</dbReference>
<dbReference type="Proteomes" id="UP000250928">
    <property type="component" value="Unassembled WGS sequence"/>
</dbReference>
<evidence type="ECO:0000256" key="6">
    <source>
        <dbReference type="SAM" id="Phobius"/>
    </source>
</evidence>
<evidence type="ECO:0000256" key="5">
    <source>
        <dbReference type="SAM" id="MobiDB-lite"/>
    </source>
</evidence>
<dbReference type="InterPro" id="IPR006260">
    <property type="entry name" value="TonB/TolA_C"/>
</dbReference>
<dbReference type="GO" id="GO:0016020">
    <property type="term" value="C:membrane"/>
    <property type="evidence" value="ECO:0007669"/>
    <property type="project" value="UniProtKB-SubCell"/>
</dbReference>
<name>A0A6N4E244_9GAMM</name>
<reference evidence="7 8" key="1">
    <citation type="submission" date="2018-01" db="EMBL/GenBank/DDBJ databases">
        <title>Novel co-symbiosis in the lucinid bivalve Phacoides pectinatus.</title>
        <authorList>
            <person name="Lim S.J."/>
            <person name="Davis B.G."/>
            <person name="Gill D.E."/>
            <person name="Engel A.S."/>
            <person name="Anderson L.C."/>
            <person name="Campbell B.J."/>
        </authorList>
    </citation>
    <scope>NUCLEOTIDE SEQUENCE [LARGE SCALE GENOMIC DNA]</scope>
    <source>
        <strain evidence="7">N3_P5</strain>
    </source>
</reference>
<feature type="transmembrane region" description="Helical" evidence="6">
    <location>
        <begin position="12"/>
        <end position="33"/>
    </location>
</feature>
<dbReference type="AlphaFoldDB" id="A0A6N4E244"/>
<gene>
    <name evidence="7" type="primary">tolA</name>
    <name evidence="7" type="ORF">C3L24_02845</name>
</gene>
<dbReference type="NCBIfam" id="TIGR02794">
    <property type="entry name" value="tolA_full"/>
    <property type="match status" value="1"/>
</dbReference>
<dbReference type="SUPFAM" id="SSF74653">
    <property type="entry name" value="TolA/TonB C-terminal domain"/>
    <property type="match status" value="1"/>
</dbReference>